<gene>
    <name evidence="2" type="ORF">HOLleu_01309</name>
</gene>
<evidence type="ECO:0000313" key="3">
    <source>
        <dbReference type="Proteomes" id="UP001152320"/>
    </source>
</evidence>
<dbReference type="EMBL" id="JAIZAY010000001">
    <property type="protein sequence ID" value="KAJ8048837.1"/>
    <property type="molecule type" value="Genomic_DNA"/>
</dbReference>
<sequence>MKQHLRRVHVARKHAWERCRKIFKSQSNLKRHARPGGPCEAKRRRKGEVADQSGEQPHTSAATTPDESSSESEHVHTEAPEAIQSNKEDGVETGGGDDNREDDVLEEDPLIMTEEVRREMADMMCDVYEKNCGGGGPSIIAPGMWTHYSIFGVGSDYTRFLRVREF</sequence>
<keyword evidence="3" id="KW-1185">Reference proteome</keyword>
<dbReference type="AlphaFoldDB" id="A0A9Q1HGC4"/>
<feature type="compositionally biased region" description="Polar residues" evidence="1">
    <location>
        <begin position="53"/>
        <end position="66"/>
    </location>
</feature>
<comment type="caution">
    <text evidence="2">The sequence shown here is derived from an EMBL/GenBank/DDBJ whole genome shotgun (WGS) entry which is preliminary data.</text>
</comment>
<evidence type="ECO:0000256" key="1">
    <source>
        <dbReference type="SAM" id="MobiDB-lite"/>
    </source>
</evidence>
<name>A0A9Q1HGC4_HOLLE</name>
<protein>
    <recommendedName>
        <fullName evidence="4">C2H2-type domain-containing protein</fullName>
    </recommendedName>
</protein>
<feature type="region of interest" description="Disordered" evidence="1">
    <location>
        <begin position="23"/>
        <end position="106"/>
    </location>
</feature>
<dbReference type="Proteomes" id="UP001152320">
    <property type="component" value="Chromosome 1"/>
</dbReference>
<evidence type="ECO:0008006" key="4">
    <source>
        <dbReference type="Google" id="ProtNLM"/>
    </source>
</evidence>
<accession>A0A9Q1HGC4</accession>
<reference evidence="2" key="1">
    <citation type="submission" date="2021-10" db="EMBL/GenBank/DDBJ databases">
        <title>Tropical sea cucumber genome reveals ecological adaptation and Cuvierian tubules defense mechanism.</title>
        <authorList>
            <person name="Chen T."/>
        </authorList>
    </citation>
    <scope>NUCLEOTIDE SEQUENCE</scope>
    <source>
        <strain evidence="2">Nanhai2018</strain>
        <tissue evidence="2">Muscle</tissue>
    </source>
</reference>
<evidence type="ECO:0000313" key="2">
    <source>
        <dbReference type="EMBL" id="KAJ8048837.1"/>
    </source>
</evidence>
<proteinExistence type="predicted"/>
<organism evidence="2 3">
    <name type="scientific">Holothuria leucospilota</name>
    <name type="common">Black long sea cucumber</name>
    <name type="synonym">Mertensiothuria leucospilota</name>
    <dbReference type="NCBI Taxonomy" id="206669"/>
    <lineage>
        <taxon>Eukaryota</taxon>
        <taxon>Metazoa</taxon>
        <taxon>Echinodermata</taxon>
        <taxon>Eleutherozoa</taxon>
        <taxon>Echinozoa</taxon>
        <taxon>Holothuroidea</taxon>
        <taxon>Aspidochirotacea</taxon>
        <taxon>Aspidochirotida</taxon>
        <taxon>Holothuriidae</taxon>
        <taxon>Holothuria</taxon>
    </lineage>
</organism>